<reference evidence="13" key="1">
    <citation type="submission" date="2017-02" db="UniProtKB">
        <authorList>
            <consortium name="WormBaseParasite"/>
        </authorList>
    </citation>
    <scope>IDENTIFICATION</scope>
</reference>
<sequence>MSFASKVTLALSCVTTAGIIAYVHIEQALEREHFLNIRIPFPNKPAAEIAYRTLIVDDEPQRSTTNVALSVEDNILCVKFTSDISDEPKMDALSQMKKLRVSVNHWFDSLCLICETMAEFGDPHADMPEPICAITGKIMAEELDALFISAAQNCSDGIRGLMDAFFGFLSRRTDFYFGAATKKEAKKIVLEAFKKHEAEAIARHEREVQESKEAERKKALEFHEKMKKHLGIGEDKDEEEPKEEERKCSEEPVANAQDEVEELENEEHKCNEPDSGEDKPLEEEELYKMGQQTLADDSNDDDSKYLQPNEGNGADYARYRFYQTLQDLELRIPTGVEESTWTLDGGKVIVIALEKVDQMAWWPCIVQGEPELNVKKITPQNSKLSDLDGETRGMVEKMMYDQQQKSMGKPTSDDQLKQQQLKAFMDAHPEMDFSKCKFG</sequence>
<dbReference type="GO" id="GO:0005634">
    <property type="term" value="C:nucleus"/>
    <property type="evidence" value="ECO:0007669"/>
    <property type="project" value="UniProtKB-SubCell"/>
</dbReference>
<evidence type="ECO:0000256" key="7">
    <source>
        <dbReference type="ARBA" id="ARBA00053047"/>
    </source>
</evidence>
<dbReference type="OrthoDB" id="416217at2759"/>
<keyword evidence="6" id="KW-0539">Nucleus</keyword>
<evidence type="ECO:0000256" key="3">
    <source>
        <dbReference type="ARBA" id="ARBA00007073"/>
    </source>
</evidence>
<dbReference type="PANTHER" id="PTHR12356">
    <property type="entry name" value="NUCLEAR MOVEMENT PROTEIN NUDC"/>
    <property type="match status" value="1"/>
</dbReference>
<evidence type="ECO:0000256" key="9">
    <source>
        <dbReference type="SAM" id="MobiDB-lite"/>
    </source>
</evidence>
<dbReference type="Gene3D" id="2.60.40.790">
    <property type="match status" value="1"/>
</dbReference>
<keyword evidence="5" id="KW-0819">tRNA processing</keyword>
<dbReference type="GO" id="GO:0005737">
    <property type="term" value="C:cytoplasm"/>
    <property type="evidence" value="ECO:0007669"/>
    <property type="project" value="UniProtKB-SubCell"/>
</dbReference>
<protein>
    <recommendedName>
        <fullName evidence="8">L antigen family member 3</fullName>
    </recommendedName>
</protein>
<evidence type="ECO:0000313" key="12">
    <source>
        <dbReference type="Proteomes" id="UP000274504"/>
    </source>
</evidence>
<comment type="subcellular location">
    <subcellularLocation>
        <location evidence="2">Cytoplasm</location>
    </subcellularLocation>
    <subcellularLocation>
        <location evidence="1">Nucleus</location>
    </subcellularLocation>
</comment>
<feature type="region of interest" description="Disordered" evidence="9">
    <location>
        <begin position="227"/>
        <end position="280"/>
    </location>
</feature>
<dbReference type="FunFam" id="3.30.310.50:FF:000005">
    <property type="entry name" value="L antigen family member 3"/>
    <property type="match status" value="1"/>
</dbReference>
<dbReference type="AlphaFoldDB" id="A0A0R3SEE6"/>
<gene>
    <name evidence="11" type="ORF">HDID_LOCUS3131</name>
</gene>
<comment type="similarity">
    <text evidence="3">Belongs to the CTAG/PCC1 family.</text>
</comment>
<dbReference type="InterPro" id="IPR037898">
    <property type="entry name" value="NudC_fam"/>
</dbReference>
<feature type="domain" description="NudC N-terminal" evidence="10">
    <location>
        <begin position="143"/>
        <end position="200"/>
    </location>
</feature>
<dbReference type="Pfam" id="PF14050">
    <property type="entry name" value="Nudc_N"/>
    <property type="match status" value="1"/>
</dbReference>
<evidence type="ECO:0000256" key="4">
    <source>
        <dbReference type="ARBA" id="ARBA00022490"/>
    </source>
</evidence>
<dbReference type="STRING" id="6216.A0A0R3SEE6"/>
<dbReference type="GO" id="GO:0051082">
    <property type="term" value="F:unfolded protein binding"/>
    <property type="evidence" value="ECO:0007669"/>
    <property type="project" value="TreeGrafter"/>
</dbReference>
<evidence type="ECO:0000259" key="10">
    <source>
        <dbReference type="Pfam" id="PF14050"/>
    </source>
</evidence>
<dbReference type="Proteomes" id="UP000274504">
    <property type="component" value="Unassembled WGS sequence"/>
</dbReference>
<organism evidence="13">
    <name type="scientific">Hymenolepis diminuta</name>
    <name type="common">Rat tapeworm</name>
    <dbReference type="NCBI Taxonomy" id="6216"/>
    <lineage>
        <taxon>Eukaryota</taxon>
        <taxon>Metazoa</taxon>
        <taxon>Spiralia</taxon>
        <taxon>Lophotrochozoa</taxon>
        <taxon>Platyhelminthes</taxon>
        <taxon>Cestoda</taxon>
        <taxon>Eucestoda</taxon>
        <taxon>Cyclophyllidea</taxon>
        <taxon>Hymenolepididae</taxon>
        <taxon>Hymenolepis</taxon>
    </lineage>
</organism>
<dbReference type="InterPro" id="IPR008978">
    <property type="entry name" value="HSP20-like_chaperone"/>
</dbReference>
<feature type="compositionally biased region" description="Basic and acidic residues" evidence="9">
    <location>
        <begin position="266"/>
        <end position="279"/>
    </location>
</feature>
<dbReference type="SUPFAM" id="SSF49764">
    <property type="entry name" value="HSP20-like chaperones"/>
    <property type="match status" value="1"/>
</dbReference>
<dbReference type="PANTHER" id="PTHR12356:SF3">
    <property type="entry name" value="NUCLEAR MIGRATION PROTEIN NUDC"/>
    <property type="match status" value="1"/>
</dbReference>
<name>A0A0R3SEE6_HYMDI</name>
<dbReference type="Pfam" id="PF09341">
    <property type="entry name" value="Pcc1"/>
    <property type="match status" value="1"/>
</dbReference>
<evidence type="ECO:0000256" key="1">
    <source>
        <dbReference type="ARBA" id="ARBA00004123"/>
    </source>
</evidence>
<evidence type="ECO:0000256" key="8">
    <source>
        <dbReference type="ARBA" id="ARBA00076355"/>
    </source>
</evidence>
<evidence type="ECO:0000256" key="6">
    <source>
        <dbReference type="ARBA" id="ARBA00023242"/>
    </source>
</evidence>
<dbReference type="GO" id="GO:0008033">
    <property type="term" value="P:tRNA processing"/>
    <property type="evidence" value="ECO:0007669"/>
    <property type="project" value="UniProtKB-KW"/>
</dbReference>
<dbReference type="Gene3D" id="3.30.310.50">
    <property type="entry name" value="Alpha-D-phosphohexomutase, C-terminal domain"/>
    <property type="match status" value="1"/>
</dbReference>
<proteinExistence type="inferred from homology"/>
<dbReference type="Pfam" id="PF15786">
    <property type="entry name" value="PET117"/>
    <property type="match status" value="1"/>
</dbReference>
<evidence type="ECO:0000256" key="2">
    <source>
        <dbReference type="ARBA" id="ARBA00004496"/>
    </source>
</evidence>
<dbReference type="EMBL" id="UYSG01000887">
    <property type="protein sequence ID" value="VDL27709.1"/>
    <property type="molecule type" value="Genomic_DNA"/>
</dbReference>
<evidence type="ECO:0000313" key="11">
    <source>
        <dbReference type="EMBL" id="VDL27709.1"/>
    </source>
</evidence>
<dbReference type="InterPro" id="IPR025934">
    <property type="entry name" value="NudC_N_dom"/>
</dbReference>
<dbReference type="WBParaSite" id="HDID_0000313301-mRNA-1">
    <property type="protein sequence ID" value="HDID_0000313301-mRNA-1"/>
    <property type="gene ID" value="HDID_0000313301"/>
</dbReference>
<dbReference type="InterPro" id="IPR015419">
    <property type="entry name" value="CTAG/Pcc1"/>
</dbReference>
<accession>A0A0R3SEE6</accession>
<evidence type="ECO:0000256" key="5">
    <source>
        <dbReference type="ARBA" id="ARBA00022694"/>
    </source>
</evidence>
<evidence type="ECO:0000313" key="13">
    <source>
        <dbReference type="WBParaSite" id="HDID_0000313301-mRNA-1"/>
    </source>
</evidence>
<dbReference type="GO" id="GO:0006457">
    <property type="term" value="P:protein folding"/>
    <property type="evidence" value="ECO:0007669"/>
    <property type="project" value="TreeGrafter"/>
</dbReference>
<reference evidence="11 12" key="2">
    <citation type="submission" date="2018-11" db="EMBL/GenBank/DDBJ databases">
        <authorList>
            <consortium name="Pathogen Informatics"/>
        </authorList>
    </citation>
    <scope>NUCLEOTIDE SEQUENCE [LARGE SCALE GENOMIC DNA]</scope>
</reference>
<dbReference type="InterPro" id="IPR031568">
    <property type="entry name" value="Pet117"/>
</dbReference>
<keyword evidence="4" id="KW-0963">Cytoplasm</keyword>
<comment type="function">
    <text evidence="7">Component of the EKC/KEOPS complex that is required for the formation of a threonylcarbamoyl group on adenosine at position 37 (t(6)A37) in tRNAs that read codons beginning with adenine. The complex is probably involved in the transfer of the threonylcarbamoyl moiety of threonylcarbamoyl-AMP (TC-AMP) to the N6 group of A37. LAGE3 functions as a dimerization module for the complex.</text>
</comment>